<dbReference type="Proteomes" id="UP000219329">
    <property type="component" value="Unassembled WGS sequence"/>
</dbReference>
<evidence type="ECO:0000259" key="8">
    <source>
        <dbReference type="PROSITE" id="PS50991"/>
    </source>
</evidence>
<dbReference type="Pfam" id="PF08502">
    <property type="entry name" value="LeuA_dimer"/>
    <property type="match status" value="1"/>
</dbReference>
<sequence>MDTTLRDGEQTQGVSFAVNEKVNIARALLQSLKVDRIEVASACVSEGEKQAVAEICEWAASEGILDRVEVLGFVDYKRSVDWITSAGAKVINLLTKGSEKHCREQLGQTLEGHVAAITRTVEYAIEQGVTVNMYLEDWSSGYQDSKDYVFGLISGTQHLGISHYLLPDTLGLLAPNEVFDALTEMQQRFPNEEFDFHPHNDYGLATANVFAAINAGINNIHCTMNCLGERAGNASLAEVAVGIKDKLGLKLSIDETRIAVLSRMVENFSGKWIAANTPVVGADVFTQTAGIHADGDLKGNLYVSKLGPERFARKRKYALGKMSGKASIANNLVELGISLSAEDQAKVLERVVSLGDSKHVITSEDLPFIIADVMESKEYQHIDLKKCDINTGLDVGSTVSIRVIIDEEEFQGSGSGNGGFDAFMDGIEKILQQKEFQMPLLTDYEVHIPRGGKTDALTECIITWQSDDREFKTRGVDSNQVMAGIKATIRMINIMLHARAASTN</sequence>
<evidence type="ECO:0000256" key="6">
    <source>
        <dbReference type="ARBA" id="ARBA00037629"/>
    </source>
</evidence>
<keyword evidence="5" id="KW-0100">Branched-chain amino acid biosynthesis</keyword>
<keyword evidence="3 7" id="KW-0808">Transferase</keyword>
<dbReference type="GO" id="GO:0009098">
    <property type="term" value="P:L-leucine biosynthetic process"/>
    <property type="evidence" value="ECO:0007669"/>
    <property type="project" value="UniProtKB-UniPathway"/>
</dbReference>
<dbReference type="Gene3D" id="3.30.160.340">
    <property type="match status" value="1"/>
</dbReference>
<evidence type="ECO:0000256" key="4">
    <source>
        <dbReference type="ARBA" id="ARBA00023211"/>
    </source>
</evidence>
<proteinExistence type="inferred from homology"/>
<evidence type="ECO:0000256" key="5">
    <source>
        <dbReference type="ARBA" id="ARBA00023304"/>
    </source>
</evidence>
<evidence type="ECO:0000313" key="9">
    <source>
        <dbReference type="EMBL" id="PDH32502.1"/>
    </source>
</evidence>
<keyword evidence="1" id="KW-0432">Leucine biosynthesis</keyword>
<dbReference type="Pfam" id="PF22617">
    <property type="entry name" value="HCS_D2"/>
    <property type="match status" value="1"/>
</dbReference>
<name>A0A2A5W7W2_9GAMM</name>
<dbReference type="EMBL" id="NTJZ01000016">
    <property type="protein sequence ID" value="PDH32502.1"/>
    <property type="molecule type" value="Genomic_DNA"/>
</dbReference>
<dbReference type="InterPro" id="IPR050073">
    <property type="entry name" value="2-IPM_HCS-like"/>
</dbReference>
<reference evidence="9 10" key="1">
    <citation type="submission" date="2017-08" db="EMBL/GenBank/DDBJ databases">
        <title>Fine stratification of microbial communities through a metagenomic profile of the photic zone.</title>
        <authorList>
            <person name="Haro-Moreno J.M."/>
            <person name="Lopez-Perez M."/>
            <person name="De La Torre J."/>
            <person name="Picazo A."/>
            <person name="Camacho A."/>
            <person name="Rodriguez-Valera F."/>
        </authorList>
    </citation>
    <scope>NUCLEOTIDE SEQUENCE [LARGE SCALE GENOMIC DNA]</scope>
    <source>
        <strain evidence="9">MED-G28</strain>
    </source>
</reference>
<dbReference type="PROSITE" id="PS50991">
    <property type="entry name" value="PYR_CT"/>
    <property type="match status" value="1"/>
</dbReference>
<protein>
    <submittedName>
        <fullName evidence="9">2-isopropylmalate synthase</fullName>
    </submittedName>
</protein>
<dbReference type="PROSITE" id="PS00816">
    <property type="entry name" value="AIPM_HOMOCIT_SYNTH_2"/>
    <property type="match status" value="1"/>
</dbReference>
<evidence type="ECO:0000256" key="7">
    <source>
        <dbReference type="RuleBase" id="RU003523"/>
    </source>
</evidence>
<accession>A0A2A5W7W2</accession>
<dbReference type="UniPathway" id="UPA00048">
    <property type="reaction ID" value="UER00070"/>
</dbReference>
<comment type="similarity">
    <text evidence="7">Belongs to the alpha-IPM synthase/homocitrate synthase family.</text>
</comment>
<dbReference type="SUPFAM" id="SSF51569">
    <property type="entry name" value="Aldolase"/>
    <property type="match status" value="1"/>
</dbReference>
<dbReference type="Gene3D" id="3.30.160.740">
    <property type="match status" value="1"/>
</dbReference>
<dbReference type="SMART" id="SM00917">
    <property type="entry name" value="LeuA_dimer"/>
    <property type="match status" value="1"/>
</dbReference>
<dbReference type="InterPro" id="IPR036230">
    <property type="entry name" value="LeuA_allosteric_dom_sf"/>
</dbReference>
<dbReference type="InterPro" id="IPR013785">
    <property type="entry name" value="Aldolase_TIM"/>
</dbReference>
<keyword evidence="2" id="KW-0028">Amino-acid biosynthesis</keyword>
<dbReference type="InterPro" id="IPR000891">
    <property type="entry name" value="PYR_CT"/>
</dbReference>
<dbReference type="Gene3D" id="3.20.20.70">
    <property type="entry name" value="Aldolase class I"/>
    <property type="match status" value="1"/>
</dbReference>
<dbReference type="InterPro" id="IPR002034">
    <property type="entry name" value="AIPM/Hcit_synth_CS"/>
</dbReference>
<gene>
    <name evidence="9" type="ORF">CNF02_11985</name>
</gene>
<feature type="domain" description="Pyruvate carboxyltransferase" evidence="8">
    <location>
        <begin position="1"/>
        <end position="259"/>
    </location>
</feature>
<dbReference type="InterPro" id="IPR013709">
    <property type="entry name" value="2-isopropylmalate_synth_dimer"/>
</dbReference>
<keyword evidence="4" id="KW-0464">Manganese</keyword>
<dbReference type="PROSITE" id="PS00815">
    <property type="entry name" value="AIPM_HOMOCIT_SYNTH_1"/>
    <property type="match status" value="1"/>
</dbReference>
<dbReference type="AlphaFoldDB" id="A0A2A5W7W2"/>
<evidence type="ECO:0000313" key="10">
    <source>
        <dbReference type="Proteomes" id="UP000219329"/>
    </source>
</evidence>
<dbReference type="InterPro" id="IPR054691">
    <property type="entry name" value="LeuA/HCS_post-cat"/>
</dbReference>
<comment type="function">
    <text evidence="6">Catalyzes the condensation of the acetyl group of acetyl-CoA with 3-methyl-2-oxobutanoate (2-ketoisovalerate) to form 3-carboxy-3-hydroxy-4-methylpentanoate (2-isopropylmalate).</text>
</comment>
<comment type="caution">
    <text evidence="9">The sequence shown here is derived from an EMBL/GenBank/DDBJ whole genome shotgun (WGS) entry which is preliminary data.</text>
</comment>
<evidence type="ECO:0000256" key="3">
    <source>
        <dbReference type="ARBA" id="ARBA00022679"/>
    </source>
</evidence>
<dbReference type="PANTHER" id="PTHR10277">
    <property type="entry name" value="HOMOCITRATE SYNTHASE-RELATED"/>
    <property type="match status" value="1"/>
</dbReference>
<evidence type="ECO:0000256" key="1">
    <source>
        <dbReference type="ARBA" id="ARBA00022430"/>
    </source>
</evidence>
<dbReference type="PANTHER" id="PTHR10277:SF57">
    <property type="entry name" value="(R)-CITRAMALATE SYNTHASE CIMA"/>
    <property type="match status" value="1"/>
</dbReference>
<evidence type="ECO:0000256" key="2">
    <source>
        <dbReference type="ARBA" id="ARBA00022605"/>
    </source>
</evidence>
<organism evidence="9 10">
    <name type="scientific">OM182 bacterium MED-G28</name>
    <dbReference type="NCBI Taxonomy" id="1986256"/>
    <lineage>
        <taxon>Bacteria</taxon>
        <taxon>Pseudomonadati</taxon>
        <taxon>Pseudomonadota</taxon>
        <taxon>Gammaproteobacteria</taxon>
        <taxon>OMG group</taxon>
        <taxon>OM182 clade</taxon>
    </lineage>
</organism>
<dbReference type="SUPFAM" id="SSF110921">
    <property type="entry name" value="2-isopropylmalate synthase LeuA, allosteric (dimerisation) domain"/>
    <property type="match status" value="1"/>
</dbReference>
<dbReference type="GO" id="GO:0003852">
    <property type="term" value="F:2-isopropylmalate synthase activity"/>
    <property type="evidence" value="ECO:0007669"/>
    <property type="project" value="InterPro"/>
</dbReference>
<dbReference type="Pfam" id="PF00682">
    <property type="entry name" value="HMGL-like"/>
    <property type="match status" value="1"/>
</dbReference>